<dbReference type="InterPro" id="IPR051046">
    <property type="entry name" value="MurCDEF_CellWall_CoF430Synth"/>
</dbReference>
<reference evidence="15" key="1">
    <citation type="submission" date="2016-10" db="EMBL/GenBank/DDBJ databases">
        <authorList>
            <person name="Varghese N."/>
            <person name="Submissions S."/>
        </authorList>
    </citation>
    <scope>NUCLEOTIDE SEQUENCE [LARGE SCALE GENOMIC DNA]</scope>
    <source>
        <strain evidence="15">FP5</strain>
    </source>
</reference>
<keyword evidence="3 10" id="KW-0132">Cell division</keyword>
<dbReference type="GO" id="GO:0008360">
    <property type="term" value="P:regulation of cell shape"/>
    <property type="evidence" value="ECO:0007669"/>
    <property type="project" value="UniProtKB-KW"/>
</dbReference>
<name>A0A1I2MTK2_9BACI</name>
<dbReference type="Proteomes" id="UP000198897">
    <property type="component" value="Unassembled WGS sequence"/>
</dbReference>
<evidence type="ECO:0000256" key="7">
    <source>
        <dbReference type="ARBA" id="ARBA00022984"/>
    </source>
</evidence>
<dbReference type="InterPro" id="IPR004101">
    <property type="entry name" value="Mur_ligase_C"/>
</dbReference>
<dbReference type="GO" id="GO:0051301">
    <property type="term" value="P:cell division"/>
    <property type="evidence" value="ECO:0007669"/>
    <property type="project" value="UniProtKB-KW"/>
</dbReference>
<dbReference type="UniPathway" id="UPA00219"/>
<dbReference type="InterPro" id="IPR036615">
    <property type="entry name" value="Mur_ligase_C_dom_sf"/>
</dbReference>
<keyword evidence="15" id="KW-1185">Reference proteome</keyword>
<dbReference type="RefSeq" id="WP_089751888.1">
    <property type="nucleotide sequence ID" value="NZ_FOOG01000015.1"/>
</dbReference>
<comment type="subcellular location">
    <subcellularLocation>
        <location evidence="10 11">Cytoplasm</location>
    </subcellularLocation>
</comment>
<evidence type="ECO:0000313" key="14">
    <source>
        <dbReference type="EMBL" id="SFF94220.1"/>
    </source>
</evidence>
<evidence type="ECO:0000259" key="12">
    <source>
        <dbReference type="Pfam" id="PF02875"/>
    </source>
</evidence>
<dbReference type="GO" id="GO:0071555">
    <property type="term" value="P:cell wall organization"/>
    <property type="evidence" value="ECO:0007669"/>
    <property type="project" value="UniProtKB-KW"/>
</dbReference>
<evidence type="ECO:0000256" key="10">
    <source>
        <dbReference type="HAMAP-Rule" id="MF_02019"/>
    </source>
</evidence>
<dbReference type="GO" id="GO:0005524">
    <property type="term" value="F:ATP binding"/>
    <property type="evidence" value="ECO:0007669"/>
    <property type="project" value="UniProtKB-UniRule"/>
</dbReference>
<dbReference type="InterPro" id="IPR036565">
    <property type="entry name" value="Mur-like_cat_sf"/>
</dbReference>
<evidence type="ECO:0000256" key="9">
    <source>
        <dbReference type="ARBA" id="ARBA00023316"/>
    </source>
</evidence>
<evidence type="ECO:0000256" key="5">
    <source>
        <dbReference type="ARBA" id="ARBA00022840"/>
    </source>
</evidence>
<accession>A0A1I2MTK2</accession>
<feature type="domain" description="Mur ligase C-terminal" evidence="12">
    <location>
        <begin position="316"/>
        <end position="440"/>
    </location>
</feature>
<dbReference type="SUPFAM" id="SSF63418">
    <property type="entry name" value="MurE/MurF N-terminal domain"/>
    <property type="match status" value="1"/>
</dbReference>
<evidence type="ECO:0000256" key="3">
    <source>
        <dbReference type="ARBA" id="ARBA00022618"/>
    </source>
</evidence>
<evidence type="ECO:0000313" key="15">
    <source>
        <dbReference type="Proteomes" id="UP000198897"/>
    </source>
</evidence>
<dbReference type="NCBIfam" id="TIGR01143">
    <property type="entry name" value="murF"/>
    <property type="match status" value="1"/>
</dbReference>
<dbReference type="GO" id="GO:0005737">
    <property type="term" value="C:cytoplasm"/>
    <property type="evidence" value="ECO:0007669"/>
    <property type="project" value="UniProtKB-SubCell"/>
</dbReference>
<dbReference type="PANTHER" id="PTHR43024:SF1">
    <property type="entry name" value="UDP-N-ACETYLMURAMOYL-TRIPEPTIDE--D-ALANYL-D-ALANINE LIGASE"/>
    <property type="match status" value="1"/>
</dbReference>
<organism evidence="14 15">
    <name type="scientific">Halobacillus alkaliphilus</name>
    <dbReference type="NCBI Taxonomy" id="396056"/>
    <lineage>
        <taxon>Bacteria</taxon>
        <taxon>Bacillati</taxon>
        <taxon>Bacillota</taxon>
        <taxon>Bacilli</taxon>
        <taxon>Bacillales</taxon>
        <taxon>Bacillaceae</taxon>
        <taxon>Halobacillus</taxon>
    </lineage>
</organism>
<dbReference type="PANTHER" id="PTHR43024">
    <property type="entry name" value="UDP-N-ACETYLMURAMOYL-TRIPEPTIDE--D-ALANYL-D-ALANINE LIGASE"/>
    <property type="match status" value="1"/>
</dbReference>
<keyword evidence="8 10" id="KW-0131">Cell cycle</keyword>
<keyword evidence="4 10" id="KW-0547">Nucleotide-binding</keyword>
<dbReference type="Gene3D" id="3.40.1190.10">
    <property type="entry name" value="Mur-like, catalytic domain"/>
    <property type="match status" value="1"/>
</dbReference>
<comment type="catalytic activity">
    <reaction evidence="10 11">
        <text>D-alanyl-D-alanine + UDP-N-acetyl-alpha-D-muramoyl-L-alanyl-gamma-D-glutamyl-meso-2,6-diaminopimelate + ATP = UDP-N-acetyl-alpha-D-muramoyl-L-alanyl-gamma-D-glutamyl-meso-2,6-diaminopimeloyl-D-alanyl-D-alanine + ADP + phosphate + H(+)</text>
        <dbReference type="Rhea" id="RHEA:28374"/>
        <dbReference type="ChEBI" id="CHEBI:15378"/>
        <dbReference type="ChEBI" id="CHEBI:30616"/>
        <dbReference type="ChEBI" id="CHEBI:43474"/>
        <dbReference type="ChEBI" id="CHEBI:57822"/>
        <dbReference type="ChEBI" id="CHEBI:61386"/>
        <dbReference type="ChEBI" id="CHEBI:83905"/>
        <dbReference type="ChEBI" id="CHEBI:456216"/>
        <dbReference type="EC" id="6.3.2.10"/>
    </reaction>
</comment>
<dbReference type="InterPro" id="IPR035911">
    <property type="entry name" value="MurE/MurF_N"/>
</dbReference>
<dbReference type="OrthoDB" id="9801978at2"/>
<evidence type="ECO:0000256" key="6">
    <source>
        <dbReference type="ARBA" id="ARBA00022960"/>
    </source>
</evidence>
<evidence type="ECO:0000259" key="13">
    <source>
        <dbReference type="Pfam" id="PF08245"/>
    </source>
</evidence>
<keyword evidence="5 10" id="KW-0067">ATP-binding</keyword>
<feature type="domain" description="Mur ligase central" evidence="13">
    <location>
        <begin position="112"/>
        <end position="292"/>
    </location>
</feature>
<evidence type="ECO:0000256" key="4">
    <source>
        <dbReference type="ARBA" id="ARBA00022741"/>
    </source>
</evidence>
<proteinExistence type="inferred from homology"/>
<comment type="similarity">
    <text evidence="10">Belongs to the MurCDEF family. MurF subfamily.</text>
</comment>
<evidence type="ECO:0000256" key="1">
    <source>
        <dbReference type="ARBA" id="ARBA00022490"/>
    </source>
</evidence>
<dbReference type="GO" id="GO:0047480">
    <property type="term" value="F:UDP-N-acetylmuramoyl-tripeptide-D-alanyl-D-alanine ligase activity"/>
    <property type="evidence" value="ECO:0007669"/>
    <property type="project" value="UniProtKB-UniRule"/>
</dbReference>
<dbReference type="Pfam" id="PF02875">
    <property type="entry name" value="Mur_ligase_C"/>
    <property type="match status" value="1"/>
</dbReference>
<keyword evidence="1 10" id="KW-0963">Cytoplasm</keyword>
<feature type="binding site" evidence="10">
    <location>
        <begin position="114"/>
        <end position="120"/>
    </location>
    <ligand>
        <name>ATP</name>
        <dbReference type="ChEBI" id="CHEBI:30616"/>
    </ligand>
</feature>
<keyword evidence="2 10" id="KW-0436">Ligase</keyword>
<dbReference type="InterPro" id="IPR005863">
    <property type="entry name" value="UDP-N-AcMur_synth"/>
</dbReference>
<gene>
    <name evidence="10" type="primary">murF</name>
    <name evidence="14" type="ORF">SAMN05216353_1158</name>
</gene>
<evidence type="ECO:0000256" key="11">
    <source>
        <dbReference type="RuleBase" id="RU004136"/>
    </source>
</evidence>
<dbReference type="SUPFAM" id="SSF53244">
    <property type="entry name" value="MurD-like peptide ligases, peptide-binding domain"/>
    <property type="match status" value="1"/>
</dbReference>
<dbReference type="SUPFAM" id="SSF53623">
    <property type="entry name" value="MurD-like peptide ligases, catalytic domain"/>
    <property type="match status" value="1"/>
</dbReference>
<dbReference type="GO" id="GO:0009252">
    <property type="term" value="P:peptidoglycan biosynthetic process"/>
    <property type="evidence" value="ECO:0007669"/>
    <property type="project" value="UniProtKB-UniRule"/>
</dbReference>
<dbReference type="Gene3D" id="3.90.190.20">
    <property type="entry name" value="Mur ligase, C-terminal domain"/>
    <property type="match status" value="1"/>
</dbReference>
<comment type="pathway">
    <text evidence="10 11">Cell wall biogenesis; peptidoglycan biosynthesis.</text>
</comment>
<evidence type="ECO:0000256" key="2">
    <source>
        <dbReference type="ARBA" id="ARBA00022598"/>
    </source>
</evidence>
<dbReference type="Pfam" id="PF08245">
    <property type="entry name" value="Mur_ligase_M"/>
    <property type="match status" value="1"/>
</dbReference>
<sequence>MILEVQELTTLFPEFKGAAQDRITLKEILTDTRVEAKQSLFIPIVGENFDAHDFIKDAIKQGAVAALWQKDRELSSAVPTDFPVFFVEDTTKGLQEVAAYYLQKIHPLVIGITGSNGKTTTKDMTASVLSRKYKTHKTAGNYNNHIGLPLTILSMNEDTEVLVLEMGMDRAGEIAVLSKLAHPKYAVITNIGESHIENLGSRQGIASAKLEIRDGMSKDGTLIIDGDEPLLDAVKQDERSISCGFNSSSNTQVKVINTSDDASEFAINEKETYKLPLAGKHNVKNAAYVITLAKKAGLSADQIQEGFDHLQMSSMRYEKHIGINDSLIINDAYNASPTSMKALIEVMAQLTTKSRKILILGDMFELGAQSRDLHRSVAEAVTDKIDAVYTIGEHSEEISRAVAERQPQIATKHFTDKETLSHHVRAALTADTVVLIKASRGMKLEELLNDLVK</sequence>
<keyword evidence="6 10" id="KW-0133">Cell shape</keyword>
<dbReference type="InterPro" id="IPR013221">
    <property type="entry name" value="Mur_ligase_cen"/>
</dbReference>
<keyword evidence="7 10" id="KW-0573">Peptidoglycan synthesis</keyword>
<dbReference type="AlphaFoldDB" id="A0A1I2MTK2"/>
<evidence type="ECO:0000256" key="8">
    <source>
        <dbReference type="ARBA" id="ARBA00023306"/>
    </source>
</evidence>
<keyword evidence="9 10" id="KW-0961">Cell wall biogenesis/degradation</keyword>
<dbReference type="Gene3D" id="3.40.1390.10">
    <property type="entry name" value="MurE/MurF, N-terminal domain"/>
    <property type="match status" value="1"/>
</dbReference>
<dbReference type="EC" id="6.3.2.10" evidence="10 11"/>
<comment type="function">
    <text evidence="10 11">Involved in cell wall formation. Catalyzes the final step in the synthesis of UDP-N-acetylmuramoyl-pentapeptide, the precursor of murein.</text>
</comment>
<dbReference type="GO" id="GO:0008766">
    <property type="term" value="F:UDP-N-acetylmuramoylalanyl-D-glutamyl-2,6-diaminopimelate-D-alanyl-D-alanine ligase activity"/>
    <property type="evidence" value="ECO:0007669"/>
    <property type="project" value="RHEA"/>
</dbReference>
<dbReference type="EMBL" id="FOOG01000015">
    <property type="protein sequence ID" value="SFF94220.1"/>
    <property type="molecule type" value="Genomic_DNA"/>
</dbReference>
<protein>
    <recommendedName>
        <fullName evidence="10 11">UDP-N-acetylmuramoyl-tripeptide--D-alanyl-D-alanine ligase</fullName>
        <ecNumber evidence="10 11">6.3.2.10</ecNumber>
    </recommendedName>
    <alternativeName>
        <fullName evidence="10">D-alanyl-D-alanine-adding enzyme</fullName>
    </alternativeName>
</protein>
<dbReference type="HAMAP" id="MF_02019">
    <property type="entry name" value="MurF"/>
    <property type="match status" value="1"/>
</dbReference>